<dbReference type="EMBL" id="CAADFG010000068">
    <property type="protein sequence ID" value="VFJ94242.1"/>
    <property type="molecule type" value="Genomic_DNA"/>
</dbReference>
<keyword evidence="2" id="KW-1134">Transmembrane beta strand</keyword>
<proteinExistence type="inferred from homology"/>
<dbReference type="Pfam" id="PF07715">
    <property type="entry name" value="Plug"/>
    <property type="match status" value="1"/>
</dbReference>
<dbReference type="Gene3D" id="2.170.130.10">
    <property type="entry name" value="TonB-dependent receptor, plug domain"/>
    <property type="match status" value="1"/>
</dbReference>
<dbReference type="EMBL" id="CAADFJ010000067">
    <property type="protein sequence ID" value="VFK01493.1"/>
    <property type="molecule type" value="Genomic_DNA"/>
</dbReference>
<evidence type="ECO:0000313" key="4">
    <source>
        <dbReference type="EMBL" id="VFJ94242.1"/>
    </source>
</evidence>
<organism evidence="6">
    <name type="scientific">Candidatus Kentrum eta</name>
    <dbReference type="NCBI Taxonomy" id="2126337"/>
    <lineage>
        <taxon>Bacteria</taxon>
        <taxon>Pseudomonadati</taxon>
        <taxon>Pseudomonadota</taxon>
        <taxon>Gammaproteobacteria</taxon>
        <taxon>Candidatus Kentrum</taxon>
    </lineage>
</organism>
<dbReference type="GO" id="GO:0015889">
    <property type="term" value="P:cobalamin transport"/>
    <property type="evidence" value="ECO:0007669"/>
    <property type="project" value="TreeGrafter"/>
</dbReference>
<keyword evidence="2" id="KW-0998">Cell outer membrane</keyword>
<evidence type="ECO:0000313" key="5">
    <source>
        <dbReference type="EMBL" id="VFJ95013.1"/>
    </source>
</evidence>
<keyword evidence="2" id="KW-0813">Transport</keyword>
<comment type="similarity">
    <text evidence="2">Belongs to the TonB-dependent receptor family.</text>
</comment>
<keyword evidence="1" id="KW-0732">Signal</keyword>
<dbReference type="InterPro" id="IPR012910">
    <property type="entry name" value="Plug_dom"/>
</dbReference>
<dbReference type="EMBL" id="CAADFI010000070">
    <property type="protein sequence ID" value="VFJ95013.1"/>
    <property type="molecule type" value="Genomic_DNA"/>
</dbReference>
<dbReference type="InterPro" id="IPR037066">
    <property type="entry name" value="Plug_dom_sf"/>
</dbReference>
<keyword evidence="2" id="KW-0812">Transmembrane</keyword>
<dbReference type="GO" id="GO:0009279">
    <property type="term" value="C:cell outer membrane"/>
    <property type="evidence" value="ECO:0007669"/>
    <property type="project" value="UniProtKB-SubCell"/>
</dbReference>
<accession>A0A450V9K8</accession>
<evidence type="ECO:0000259" key="3">
    <source>
        <dbReference type="Pfam" id="PF07715"/>
    </source>
</evidence>
<dbReference type="PANTHER" id="PTHR30069:SF53">
    <property type="entry name" value="COLICIN I RECEPTOR-RELATED"/>
    <property type="match status" value="1"/>
</dbReference>
<comment type="subcellular location">
    <subcellularLocation>
        <location evidence="2">Cell outer membrane</location>
        <topology evidence="2">Multi-pass membrane protein</topology>
    </subcellularLocation>
</comment>
<feature type="domain" description="TonB-dependent receptor plug" evidence="3">
    <location>
        <begin position="42"/>
        <end position="106"/>
    </location>
</feature>
<reference evidence="6" key="1">
    <citation type="submission" date="2019-02" db="EMBL/GenBank/DDBJ databases">
        <authorList>
            <person name="Gruber-Vodicka R. H."/>
            <person name="Seah K. B. B."/>
        </authorList>
    </citation>
    <scope>NUCLEOTIDE SEQUENCE</scope>
    <source>
        <strain evidence="6">BECK_SA2B12</strain>
        <strain evidence="4">BECK_SA2B15</strain>
        <strain evidence="5">BECK_SA2B20</strain>
    </source>
</reference>
<evidence type="ECO:0000256" key="1">
    <source>
        <dbReference type="ARBA" id="ARBA00022729"/>
    </source>
</evidence>
<dbReference type="InterPro" id="IPR039426">
    <property type="entry name" value="TonB-dep_rcpt-like"/>
</dbReference>
<sequence length="106" mass="11049">MSAICPFIAALVLTFLLLTSRAAFPIELAPVVVTATRTAETVDETLASVTVITRADIERQQAQSVQDVLRSVPGVGISNNGGAGKATSVFLRGTNSDHVLVLIDGI</sequence>
<keyword evidence="6" id="KW-0675">Receptor</keyword>
<evidence type="ECO:0000256" key="2">
    <source>
        <dbReference type="PROSITE-ProRule" id="PRU01360"/>
    </source>
</evidence>
<protein>
    <submittedName>
        <fullName evidence="6">TonB-dependent Receptor Plug Domain</fullName>
    </submittedName>
</protein>
<dbReference type="AlphaFoldDB" id="A0A450V9K8"/>
<evidence type="ECO:0000313" key="6">
    <source>
        <dbReference type="EMBL" id="VFK01493.1"/>
    </source>
</evidence>
<name>A0A450V9K8_9GAMM</name>
<dbReference type="PANTHER" id="PTHR30069">
    <property type="entry name" value="TONB-DEPENDENT OUTER MEMBRANE RECEPTOR"/>
    <property type="match status" value="1"/>
</dbReference>
<dbReference type="PROSITE" id="PS52016">
    <property type="entry name" value="TONB_DEPENDENT_REC_3"/>
    <property type="match status" value="1"/>
</dbReference>
<keyword evidence="2" id="KW-0472">Membrane</keyword>
<dbReference type="SUPFAM" id="SSF56935">
    <property type="entry name" value="Porins"/>
    <property type="match status" value="1"/>
</dbReference>
<gene>
    <name evidence="4" type="ORF">BECKH772A_GA0070896_1006811</name>
    <name evidence="5" type="ORF">BECKH772B_GA0070898_1007011</name>
    <name evidence="6" type="ORF">BECKH772C_GA0070978_1006711</name>
</gene>